<name>A0A1X1CV68_9GAMM</name>
<dbReference type="EMBL" id="MLFR01000016">
    <property type="protein sequence ID" value="ORM68250.1"/>
    <property type="molecule type" value="Genomic_DNA"/>
</dbReference>
<protein>
    <submittedName>
        <fullName evidence="3">Acyltransferase</fullName>
    </submittedName>
</protein>
<dbReference type="RefSeq" id="WP_084935507.1">
    <property type="nucleotide sequence ID" value="NZ_MLFR01000016.1"/>
</dbReference>
<evidence type="ECO:0000313" key="4">
    <source>
        <dbReference type="Proteomes" id="UP000193558"/>
    </source>
</evidence>
<evidence type="ECO:0000313" key="3">
    <source>
        <dbReference type="EMBL" id="ORM68250.1"/>
    </source>
</evidence>
<evidence type="ECO:0000256" key="1">
    <source>
        <dbReference type="ARBA" id="ARBA00022801"/>
    </source>
</evidence>
<proteinExistence type="predicted"/>
<dbReference type="AlphaFoldDB" id="A0A1X1CV68"/>
<dbReference type="STRING" id="1076550.LH22_10855"/>
<keyword evidence="3" id="KW-0808">Transferase</keyword>
<comment type="caution">
    <text evidence="3">The sequence shown here is derived from an EMBL/GenBank/DDBJ whole genome shotgun (WGS) entry which is preliminary data.</text>
</comment>
<gene>
    <name evidence="3" type="ORF">HA51_15210</name>
</gene>
<dbReference type="OrthoDB" id="9811121at2"/>
<dbReference type="GO" id="GO:0016811">
    <property type="term" value="F:hydrolase activity, acting on carbon-nitrogen (but not peptide) bonds, in linear amides"/>
    <property type="evidence" value="ECO:0007669"/>
    <property type="project" value="TreeGrafter"/>
</dbReference>
<dbReference type="InterPro" id="IPR003010">
    <property type="entry name" value="C-N_Hydrolase"/>
</dbReference>
<dbReference type="PANTHER" id="PTHR43674:SF2">
    <property type="entry name" value="BETA-UREIDOPROPIONASE"/>
    <property type="match status" value="1"/>
</dbReference>
<dbReference type="CDD" id="cd07585">
    <property type="entry name" value="nitrilase_7"/>
    <property type="match status" value="1"/>
</dbReference>
<organism evidence="3 4">
    <name type="scientific">Pantoea rwandensis</name>
    <dbReference type="NCBI Taxonomy" id="1076550"/>
    <lineage>
        <taxon>Bacteria</taxon>
        <taxon>Pseudomonadati</taxon>
        <taxon>Pseudomonadota</taxon>
        <taxon>Gammaproteobacteria</taxon>
        <taxon>Enterobacterales</taxon>
        <taxon>Erwiniaceae</taxon>
        <taxon>Pantoea</taxon>
    </lineage>
</organism>
<feature type="domain" description="CN hydrolase" evidence="2">
    <location>
        <begin position="5"/>
        <end position="279"/>
    </location>
</feature>
<keyword evidence="1" id="KW-0378">Hydrolase</keyword>
<dbReference type="Gene3D" id="3.60.110.10">
    <property type="entry name" value="Carbon-nitrogen hydrolase"/>
    <property type="match status" value="1"/>
</dbReference>
<evidence type="ECO:0000259" key="2">
    <source>
        <dbReference type="PROSITE" id="PS50263"/>
    </source>
</evidence>
<dbReference type="Pfam" id="PF00795">
    <property type="entry name" value="CN_hydrolase"/>
    <property type="match status" value="1"/>
</dbReference>
<dbReference type="GO" id="GO:0016746">
    <property type="term" value="F:acyltransferase activity"/>
    <property type="evidence" value="ECO:0007669"/>
    <property type="project" value="UniProtKB-KW"/>
</dbReference>
<dbReference type="PANTHER" id="PTHR43674">
    <property type="entry name" value="NITRILASE C965.09-RELATED"/>
    <property type="match status" value="1"/>
</dbReference>
<accession>A0A1X1CV68</accession>
<dbReference type="InterPro" id="IPR050345">
    <property type="entry name" value="Aliph_Amidase/BUP"/>
</dbReference>
<dbReference type="InterPro" id="IPR036526">
    <property type="entry name" value="C-N_Hydrolase_sf"/>
</dbReference>
<dbReference type="PROSITE" id="PS50263">
    <property type="entry name" value="CN_HYDROLASE"/>
    <property type="match status" value="1"/>
</dbReference>
<dbReference type="Proteomes" id="UP000193558">
    <property type="component" value="Unassembled WGS sequence"/>
</dbReference>
<reference evidence="3 4" key="1">
    <citation type="journal article" date="2017" name="Antonie Van Leeuwenhoek">
        <title>Phylogenomic resolution of the bacterial genus Pantoea and its relationship with Erwinia and Tatumella.</title>
        <authorList>
            <person name="Palmer M."/>
            <person name="Steenkamp E.T."/>
            <person name="Coetzee M.P."/>
            <person name="Chan W.Y."/>
            <person name="van Zyl E."/>
            <person name="De Maayer P."/>
            <person name="Coutinho T.A."/>
            <person name="Blom J."/>
            <person name="Smits T.H."/>
            <person name="Duffy B."/>
            <person name="Venter S.N."/>
        </authorList>
    </citation>
    <scope>NUCLEOTIDE SEQUENCE [LARGE SCALE GENOMIC DNA]</scope>
    <source>
        <strain evidence="3 4">LMG 26275</strain>
    </source>
</reference>
<keyword evidence="3" id="KW-0012">Acyltransferase</keyword>
<dbReference type="SUPFAM" id="SSF56317">
    <property type="entry name" value="Carbon-nitrogen hydrolase"/>
    <property type="match status" value="1"/>
</dbReference>
<sequence>MDKNLRVACVQFCHRAGDKHYNLAIMEQFIAQAAREHTQLLAFPEMCITGYWHVPDLSREEIEALAEPSDSSPSLTRIAALAEKHRMAIGAGFIEKHPNGQLYNAYAVCMPDGQRHVHRKIHAFEHPAISQGNEFTVFDTPWGVRVGILICWDNNLTDNVRITALLGADILIAPHQTGGTHSRSPFGMKPIPVSLWEYRERHPDELEAALAGDSGRAWLLRWLPSRAHDNGLFILFSNGVGLDNGEIRTGNAMVIDPYGRILNETLSFRDTLVSAVLDLSLLAMSTGRRWIHGRRPELYHLLCEPQGYERDARTARFSEETPCFGSQDLNKDTLG</sequence>